<evidence type="ECO:0000259" key="1">
    <source>
        <dbReference type="Pfam" id="PF08818"/>
    </source>
</evidence>
<dbReference type="Proteomes" id="UP000606600">
    <property type="component" value="Unassembled WGS sequence"/>
</dbReference>
<name>A0ABR7WWU4_9SPHI</name>
<dbReference type="SUPFAM" id="SSF159888">
    <property type="entry name" value="YdhG-like"/>
    <property type="match status" value="1"/>
</dbReference>
<keyword evidence="3" id="KW-1185">Reference proteome</keyword>
<organism evidence="2 3">
    <name type="scientific">Mucilaginibacter pankratovii</name>
    <dbReference type="NCBI Taxonomy" id="2772110"/>
    <lineage>
        <taxon>Bacteria</taxon>
        <taxon>Pseudomonadati</taxon>
        <taxon>Bacteroidota</taxon>
        <taxon>Sphingobacteriia</taxon>
        <taxon>Sphingobacteriales</taxon>
        <taxon>Sphingobacteriaceae</taxon>
        <taxon>Mucilaginibacter</taxon>
    </lineage>
</organism>
<proteinExistence type="predicted"/>
<gene>
    <name evidence="2" type="ORF">IDJ77_23390</name>
</gene>
<dbReference type="InterPro" id="IPR014922">
    <property type="entry name" value="YdhG-like"/>
</dbReference>
<dbReference type="Pfam" id="PF13376">
    <property type="entry name" value="OmdA"/>
    <property type="match status" value="1"/>
</dbReference>
<dbReference type="Gene3D" id="3.90.1150.200">
    <property type="match status" value="1"/>
</dbReference>
<reference evidence="2 3" key="1">
    <citation type="submission" date="2020-09" db="EMBL/GenBank/DDBJ databases">
        <title>Novel species of Mucilaginibacter isolated from a glacier on the Tibetan Plateau.</title>
        <authorList>
            <person name="Liu Q."/>
            <person name="Xin Y.-H."/>
        </authorList>
    </citation>
    <scope>NUCLEOTIDE SEQUENCE [LARGE SCALE GENOMIC DNA]</scope>
    <source>
        <strain evidence="2 3">ZT4R22</strain>
    </source>
</reference>
<comment type="caution">
    <text evidence="2">The sequence shown here is derived from an EMBL/GenBank/DDBJ whole genome shotgun (WGS) entry which is preliminary data.</text>
</comment>
<dbReference type="Pfam" id="PF08818">
    <property type="entry name" value="DUF1801"/>
    <property type="match status" value="1"/>
</dbReference>
<feature type="domain" description="YdhG-like" evidence="1">
    <location>
        <begin position="20"/>
        <end position="115"/>
    </location>
</feature>
<protein>
    <submittedName>
        <fullName evidence="2">YdeI/OmpD-associated family protein</fullName>
    </submittedName>
</protein>
<dbReference type="EMBL" id="JACWMY010000014">
    <property type="protein sequence ID" value="MBD1366775.1"/>
    <property type="molecule type" value="Genomic_DNA"/>
</dbReference>
<dbReference type="RefSeq" id="WP_191191413.1">
    <property type="nucleotide sequence ID" value="NZ_JACWMY010000014.1"/>
</dbReference>
<sequence>MEQYDNRVDAYIEKAADFAKPILKHLRQLVHRASPEITETMKWSAPFFEYNGVLCFMMAFKQHAGFGFWKADQLPDPHGILHTEGGESAGSIGKLTTVADIPEDDILIWYIRQAIAQKGALKGAKPAAKKAVAKPAAAAPDTPDYLAELLDKNHGAKTYFEKFSPSQKKEYITWFEDAKSEATREKRLKEGLEWISEGKTRHWKYKNC</sequence>
<accession>A0ABR7WWU4</accession>
<evidence type="ECO:0000313" key="3">
    <source>
        <dbReference type="Proteomes" id="UP000606600"/>
    </source>
</evidence>
<evidence type="ECO:0000313" key="2">
    <source>
        <dbReference type="EMBL" id="MBD1366775.1"/>
    </source>
</evidence>